<dbReference type="Gene3D" id="3.40.50.1220">
    <property type="entry name" value="TPP-binding domain"/>
    <property type="match status" value="1"/>
</dbReference>
<proteinExistence type="predicted"/>
<dbReference type="RefSeq" id="WP_109969286.1">
    <property type="nucleotide sequence ID" value="NZ_CP176093.1"/>
</dbReference>
<comment type="caution">
    <text evidence="1">The sequence shown here is derived from an EMBL/GenBank/DDBJ whole genome shotgun (WGS) entry which is preliminary data.</text>
</comment>
<reference evidence="1 2" key="1">
    <citation type="submission" date="2018-05" db="EMBL/GenBank/DDBJ databases">
        <title>Draft genome of Methanospirillum lacunae Ki8-1.</title>
        <authorList>
            <person name="Dueholm M.S."/>
            <person name="Nielsen P.H."/>
            <person name="Bakmann L.F."/>
            <person name="Otzen D.E."/>
        </authorList>
    </citation>
    <scope>NUCLEOTIDE SEQUENCE [LARGE SCALE GENOMIC DNA]</scope>
    <source>
        <strain evidence="1 2">Ki8-1</strain>
    </source>
</reference>
<dbReference type="Proteomes" id="UP000245657">
    <property type="component" value="Unassembled WGS sequence"/>
</dbReference>
<name>A0A2V2N613_9EURY</name>
<keyword evidence="2" id="KW-1185">Reference proteome</keyword>
<organism evidence="1 2">
    <name type="scientific">Methanospirillum lacunae</name>
    <dbReference type="NCBI Taxonomy" id="668570"/>
    <lineage>
        <taxon>Archaea</taxon>
        <taxon>Methanobacteriati</taxon>
        <taxon>Methanobacteriota</taxon>
        <taxon>Stenosarchaea group</taxon>
        <taxon>Methanomicrobia</taxon>
        <taxon>Methanomicrobiales</taxon>
        <taxon>Methanospirillaceae</taxon>
        <taxon>Methanospirillum</taxon>
    </lineage>
</organism>
<sequence length="184" mass="20109">MAGDDSWIRAEMGGTSHASVIGKPEVIVALLNRVKRPIFIIGHEIAATSPDCESLTGFISTVSRVRHIPVLGTSPAVKGLISHGISIEAIMGGMEIADRLRDPEWKGFDNLGQYDLVLFAAIPYSFCWTILSGLRNSAPHLNTINLNRKYQPHATWSFGNIAVDPWKKQLQAAAVLLENGEKHV</sequence>
<evidence type="ECO:0008006" key="3">
    <source>
        <dbReference type="Google" id="ProtNLM"/>
    </source>
</evidence>
<protein>
    <recommendedName>
        <fullName evidence="3">CO dehydrogenase/acetyl-CoA synthase complex subunit epsilon</fullName>
    </recommendedName>
</protein>
<dbReference type="AlphaFoldDB" id="A0A2V2N613"/>
<dbReference type="SUPFAM" id="SSF52467">
    <property type="entry name" value="DHS-like NAD/FAD-binding domain"/>
    <property type="match status" value="1"/>
</dbReference>
<evidence type="ECO:0000313" key="2">
    <source>
        <dbReference type="Proteomes" id="UP000245657"/>
    </source>
</evidence>
<accession>A0A2V2N613</accession>
<evidence type="ECO:0000313" key="1">
    <source>
        <dbReference type="EMBL" id="PWR71667.1"/>
    </source>
</evidence>
<dbReference type="InterPro" id="IPR029035">
    <property type="entry name" value="DHS-like_NAD/FAD-binding_dom"/>
</dbReference>
<gene>
    <name evidence="1" type="ORF">DK846_12540</name>
</gene>
<dbReference type="EMBL" id="QGMY01000008">
    <property type="protein sequence ID" value="PWR71667.1"/>
    <property type="molecule type" value="Genomic_DNA"/>
</dbReference>
<dbReference type="Pfam" id="PF02552">
    <property type="entry name" value="CO_dh"/>
    <property type="match status" value="1"/>
</dbReference>
<dbReference type="InterPro" id="IPR003704">
    <property type="entry name" value="CdhB"/>
</dbReference>
<dbReference type="OrthoDB" id="120588at2157"/>
<dbReference type="GO" id="GO:0019385">
    <property type="term" value="P:methanogenesis, from acetate"/>
    <property type="evidence" value="ECO:0007669"/>
    <property type="project" value="InterPro"/>
</dbReference>
<dbReference type="GeneID" id="97550164"/>